<evidence type="ECO:0000313" key="3">
    <source>
        <dbReference type="Proteomes" id="UP000585474"/>
    </source>
</evidence>
<name>A0A7J0FSZ7_9ERIC</name>
<gene>
    <name evidence="2" type="ORF">Acr_14g0006930</name>
</gene>
<dbReference type="Proteomes" id="UP000585474">
    <property type="component" value="Unassembled WGS sequence"/>
</dbReference>
<evidence type="ECO:0000256" key="1">
    <source>
        <dbReference type="SAM" id="MobiDB-lite"/>
    </source>
</evidence>
<dbReference type="EMBL" id="BJWL01000014">
    <property type="protein sequence ID" value="GFZ01058.1"/>
    <property type="molecule type" value="Genomic_DNA"/>
</dbReference>
<feature type="region of interest" description="Disordered" evidence="1">
    <location>
        <begin position="1"/>
        <end position="43"/>
    </location>
</feature>
<protein>
    <submittedName>
        <fullName evidence="2">Uncharacterized protein</fullName>
    </submittedName>
</protein>
<feature type="region of interest" description="Disordered" evidence="1">
    <location>
        <begin position="70"/>
        <end position="101"/>
    </location>
</feature>
<evidence type="ECO:0000313" key="2">
    <source>
        <dbReference type="EMBL" id="GFZ01058.1"/>
    </source>
</evidence>
<feature type="compositionally biased region" description="Basic and acidic residues" evidence="1">
    <location>
        <begin position="75"/>
        <end position="87"/>
    </location>
</feature>
<keyword evidence="3" id="KW-1185">Reference proteome</keyword>
<reference evidence="2 3" key="1">
    <citation type="submission" date="2019-07" db="EMBL/GenBank/DDBJ databases">
        <title>De Novo Assembly of kiwifruit Actinidia rufa.</title>
        <authorList>
            <person name="Sugita-Konishi S."/>
            <person name="Sato K."/>
            <person name="Mori E."/>
            <person name="Abe Y."/>
            <person name="Kisaki G."/>
            <person name="Hamano K."/>
            <person name="Suezawa K."/>
            <person name="Otani M."/>
            <person name="Fukuda T."/>
            <person name="Manabe T."/>
            <person name="Gomi K."/>
            <person name="Tabuchi M."/>
            <person name="Akimitsu K."/>
            <person name="Kataoka I."/>
        </authorList>
    </citation>
    <scope>NUCLEOTIDE SEQUENCE [LARGE SCALE GENOMIC DNA]</scope>
    <source>
        <strain evidence="3">cv. Fuchu</strain>
    </source>
</reference>
<feature type="compositionally biased region" description="Polar residues" evidence="1">
    <location>
        <begin position="34"/>
        <end position="43"/>
    </location>
</feature>
<dbReference type="AlphaFoldDB" id="A0A7J0FSZ7"/>
<proteinExistence type="predicted"/>
<sequence>MRLPELQPSPPPAVSDHCSLCHPRRGHGDIGTTPPCSGGTTYSLDQEEQLTPAAVVEQLHNLRKHSGYASNLVAHDGDPPYHVEESRSPPPSHGRKTPLSRMAQRSKILPTKFTIDGGQIPLTSEGATPFDSLQTTSLLVSLQVQWETSPALTLSSPWTRRDIATCLNPRQAGEKLPLPLATYMDLHPPYSMEVASSPFSEGSVVSKFISFGGNKGNAEEYITRLVDTLGVRSGDRNLTLRKFSKSSRTKHSLGMPTSCPGSIVSREDLVKVFHSKVLPRVRLCEPLLVSLHTHLVINHPHRGCSANAQLSKVLLHIHKSPRGRAPQIQGFAKLGSRNGWLHGIGLRTLKAPQRRGPGMQGLARGRAHAIWSASSGRL</sequence>
<accession>A0A7J0FSZ7</accession>
<comment type="caution">
    <text evidence="2">The sequence shown here is derived from an EMBL/GenBank/DDBJ whole genome shotgun (WGS) entry which is preliminary data.</text>
</comment>
<organism evidence="2 3">
    <name type="scientific">Actinidia rufa</name>
    <dbReference type="NCBI Taxonomy" id="165716"/>
    <lineage>
        <taxon>Eukaryota</taxon>
        <taxon>Viridiplantae</taxon>
        <taxon>Streptophyta</taxon>
        <taxon>Embryophyta</taxon>
        <taxon>Tracheophyta</taxon>
        <taxon>Spermatophyta</taxon>
        <taxon>Magnoliopsida</taxon>
        <taxon>eudicotyledons</taxon>
        <taxon>Gunneridae</taxon>
        <taxon>Pentapetalae</taxon>
        <taxon>asterids</taxon>
        <taxon>Ericales</taxon>
        <taxon>Actinidiaceae</taxon>
        <taxon>Actinidia</taxon>
    </lineage>
</organism>